<comment type="caution">
    <text evidence="1">The sequence shown here is derived from an EMBL/GenBank/DDBJ whole genome shotgun (WGS) entry which is preliminary data.</text>
</comment>
<keyword evidence="2" id="KW-1185">Reference proteome</keyword>
<proteinExistence type="predicted"/>
<reference evidence="1 2" key="1">
    <citation type="submission" date="2018-10" db="EMBL/GenBank/DDBJ databases">
        <title>Genomic Encyclopedia of Archaeal and Bacterial Type Strains, Phase II (KMG-II): from individual species to whole genera.</title>
        <authorList>
            <person name="Goeker M."/>
        </authorList>
    </citation>
    <scope>NUCLEOTIDE SEQUENCE [LARGE SCALE GENOMIC DNA]</scope>
    <source>
        <strain evidence="1 2">DSM 15149</strain>
    </source>
</reference>
<dbReference type="Gene3D" id="3.30.500.20">
    <property type="entry name" value="BH3703-like domains"/>
    <property type="match status" value="1"/>
</dbReference>
<dbReference type="EMBL" id="RBLJ01000002">
    <property type="protein sequence ID" value="RKS59317.1"/>
    <property type="molecule type" value="Genomic_DNA"/>
</dbReference>
<name>A0ABX9SMQ8_9GAMM</name>
<accession>A0ABX9SMQ8</accession>
<evidence type="ECO:0000313" key="2">
    <source>
        <dbReference type="Proteomes" id="UP000280955"/>
    </source>
</evidence>
<sequence>MTDDLDIYQKIGQLLVDAGPSDAQKMIVRAKLFPENDGCKYEFDYIDENGDLGWFSPDSKASGDLTELLVQLRSFFVDNNLTNGKLAWSGCEITVDLDKMKINIDFKYDD</sequence>
<dbReference type="SUPFAM" id="SSF160424">
    <property type="entry name" value="BH3703-like"/>
    <property type="match status" value="1"/>
</dbReference>
<evidence type="ECO:0008006" key="3">
    <source>
        <dbReference type="Google" id="ProtNLM"/>
    </source>
</evidence>
<dbReference type="InterPro" id="IPR036170">
    <property type="entry name" value="YezG-like_sf"/>
</dbReference>
<dbReference type="Proteomes" id="UP000280955">
    <property type="component" value="Unassembled WGS sequence"/>
</dbReference>
<evidence type="ECO:0000313" key="1">
    <source>
        <dbReference type="EMBL" id="RKS59317.1"/>
    </source>
</evidence>
<dbReference type="RefSeq" id="WP_015835481.1">
    <property type="nucleotide sequence ID" value="NC_012962.1"/>
</dbReference>
<protein>
    <recommendedName>
        <fullName evidence="3">DUF600 family protein</fullName>
    </recommendedName>
</protein>
<gene>
    <name evidence="1" type="ORF">BDD30_1383</name>
</gene>
<organism evidence="1 2">
    <name type="scientific">Photorhabdus asymbiotica</name>
    <dbReference type="NCBI Taxonomy" id="291112"/>
    <lineage>
        <taxon>Bacteria</taxon>
        <taxon>Pseudomonadati</taxon>
        <taxon>Pseudomonadota</taxon>
        <taxon>Gammaproteobacteria</taxon>
        <taxon>Enterobacterales</taxon>
        <taxon>Morganellaceae</taxon>
        <taxon>Photorhabdus</taxon>
    </lineage>
</organism>